<gene>
    <name evidence="1" type="ORF">CHARACLAT_018470</name>
</gene>
<comment type="caution">
    <text evidence="1">The sequence shown here is derived from an EMBL/GenBank/DDBJ whole genome shotgun (WGS) entry which is preliminary data.</text>
</comment>
<evidence type="ECO:0000313" key="1">
    <source>
        <dbReference type="EMBL" id="MED6284352.1"/>
    </source>
</evidence>
<organism evidence="1 2">
    <name type="scientific">Characodon lateralis</name>
    <dbReference type="NCBI Taxonomy" id="208331"/>
    <lineage>
        <taxon>Eukaryota</taxon>
        <taxon>Metazoa</taxon>
        <taxon>Chordata</taxon>
        <taxon>Craniata</taxon>
        <taxon>Vertebrata</taxon>
        <taxon>Euteleostomi</taxon>
        <taxon>Actinopterygii</taxon>
        <taxon>Neopterygii</taxon>
        <taxon>Teleostei</taxon>
        <taxon>Neoteleostei</taxon>
        <taxon>Acanthomorphata</taxon>
        <taxon>Ovalentaria</taxon>
        <taxon>Atherinomorphae</taxon>
        <taxon>Cyprinodontiformes</taxon>
        <taxon>Goodeidae</taxon>
        <taxon>Characodon</taxon>
    </lineage>
</organism>
<keyword evidence="2" id="KW-1185">Reference proteome</keyword>
<dbReference type="Proteomes" id="UP001352852">
    <property type="component" value="Unassembled WGS sequence"/>
</dbReference>
<dbReference type="EMBL" id="JAHUTJ010050798">
    <property type="protein sequence ID" value="MED6284352.1"/>
    <property type="molecule type" value="Genomic_DNA"/>
</dbReference>
<evidence type="ECO:0000313" key="2">
    <source>
        <dbReference type="Proteomes" id="UP001352852"/>
    </source>
</evidence>
<protein>
    <submittedName>
        <fullName evidence="1">Uncharacterized protein</fullName>
    </submittedName>
</protein>
<proteinExistence type="predicted"/>
<name>A0ABU7EAQ9_9TELE</name>
<reference evidence="1 2" key="1">
    <citation type="submission" date="2021-06" db="EMBL/GenBank/DDBJ databases">
        <authorList>
            <person name="Palmer J.M."/>
        </authorList>
    </citation>
    <scope>NUCLEOTIDE SEQUENCE [LARGE SCALE GENOMIC DNA]</scope>
    <source>
        <strain evidence="1 2">CL_MEX2019</strain>
        <tissue evidence="1">Muscle</tissue>
    </source>
</reference>
<accession>A0ABU7EAQ9</accession>
<sequence length="113" mass="12939">MVVMWQNAKNVTDFNALERHCSWLSQLREYNTSMYCTIHLAYFESVFFLCFRSSLNSVGSRSVSVHKVWQGSGFGVGSVEHSPAVSETMSLYLLAAAWMNGDRRMDEKNKQFP</sequence>